<sequence length="175" mass="18839">MQYLVELGLVEWLPGGGLRLVEKLAEVVAKIVEVLPTGYRFTDIWVERKKLKIIVDDSSSSLGISLPLPAVIAVIGAVVAALMPLLILIGIVIISWKLTEVVSGVVDLFTIIEKSKLIEAATEAGLTPDQINDMMKGVEKERISDVLKWVAIIGGITIVGVGGIIAFKQLKKVKA</sequence>
<feature type="transmembrane region" description="Helical" evidence="1">
    <location>
        <begin position="146"/>
        <end position="167"/>
    </location>
</feature>
<keyword evidence="1" id="KW-0472">Membrane</keyword>
<evidence type="ECO:0000256" key="1">
    <source>
        <dbReference type="SAM" id="Phobius"/>
    </source>
</evidence>
<evidence type="ECO:0000313" key="2">
    <source>
        <dbReference type="EMBL" id="KKM88643.1"/>
    </source>
</evidence>
<dbReference type="AlphaFoldDB" id="A0A0F9L4N4"/>
<name>A0A0F9L4N4_9ZZZZ</name>
<accession>A0A0F9L4N4</accession>
<gene>
    <name evidence="2" type="ORF">LCGC14_1256700</name>
</gene>
<dbReference type="EMBL" id="LAZR01006931">
    <property type="protein sequence ID" value="KKM88643.1"/>
    <property type="molecule type" value="Genomic_DNA"/>
</dbReference>
<protein>
    <submittedName>
        <fullName evidence="2">Uncharacterized protein</fullName>
    </submittedName>
</protein>
<reference evidence="2" key="1">
    <citation type="journal article" date="2015" name="Nature">
        <title>Complex archaea that bridge the gap between prokaryotes and eukaryotes.</title>
        <authorList>
            <person name="Spang A."/>
            <person name="Saw J.H."/>
            <person name="Jorgensen S.L."/>
            <person name="Zaremba-Niedzwiedzka K."/>
            <person name="Martijn J."/>
            <person name="Lind A.E."/>
            <person name="van Eijk R."/>
            <person name="Schleper C."/>
            <person name="Guy L."/>
            <person name="Ettema T.J."/>
        </authorList>
    </citation>
    <scope>NUCLEOTIDE SEQUENCE</scope>
</reference>
<organism evidence="2">
    <name type="scientific">marine sediment metagenome</name>
    <dbReference type="NCBI Taxonomy" id="412755"/>
    <lineage>
        <taxon>unclassified sequences</taxon>
        <taxon>metagenomes</taxon>
        <taxon>ecological metagenomes</taxon>
    </lineage>
</organism>
<comment type="caution">
    <text evidence="2">The sequence shown here is derived from an EMBL/GenBank/DDBJ whole genome shotgun (WGS) entry which is preliminary data.</text>
</comment>
<keyword evidence="1" id="KW-1133">Transmembrane helix</keyword>
<keyword evidence="1" id="KW-0812">Transmembrane</keyword>
<proteinExistence type="predicted"/>
<feature type="transmembrane region" description="Helical" evidence="1">
    <location>
        <begin position="70"/>
        <end position="96"/>
    </location>
</feature>